<evidence type="ECO:0000256" key="1">
    <source>
        <dbReference type="ARBA" id="ARBA00023015"/>
    </source>
</evidence>
<keyword evidence="3" id="KW-0804">Transcription</keyword>
<keyword evidence="2 5" id="KW-0238">DNA-binding</keyword>
<dbReference type="PROSITE" id="PS00356">
    <property type="entry name" value="HTH_LACI_1"/>
    <property type="match status" value="1"/>
</dbReference>
<comment type="caution">
    <text evidence="5">The sequence shown here is derived from an EMBL/GenBank/DDBJ whole genome shotgun (WGS) entry which is preliminary data.</text>
</comment>
<dbReference type="InterPro" id="IPR000843">
    <property type="entry name" value="HTH_LacI"/>
</dbReference>
<dbReference type="Proteomes" id="UP001431784">
    <property type="component" value="Unassembled WGS sequence"/>
</dbReference>
<dbReference type="PANTHER" id="PTHR30146">
    <property type="entry name" value="LACI-RELATED TRANSCRIPTIONAL REPRESSOR"/>
    <property type="match status" value="1"/>
</dbReference>
<evidence type="ECO:0000256" key="2">
    <source>
        <dbReference type="ARBA" id="ARBA00023125"/>
    </source>
</evidence>
<dbReference type="EMBL" id="JAQZSM010000045">
    <property type="protein sequence ID" value="MDD7973651.1"/>
    <property type="molecule type" value="Genomic_DNA"/>
</dbReference>
<dbReference type="Gene3D" id="3.40.50.2300">
    <property type="match status" value="2"/>
</dbReference>
<dbReference type="InterPro" id="IPR010982">
    <property type="entry name" value="Lambda_DNA-bd_dom_sf"/>
</dbReference>
<dbReference type="SUPFAM" id="SSF53822">
    <property type="entry name" value="Periplasmic binding protein-like I"/>
    <property type="match status" value="1"/>
</dbReference>
<feature type="domain" description="HTH lacI-type" evidence="4">
    <location>
        <begin position="13"/>
        <end position="50"/>
    </location>
</feature>
<dbReference type="Pfam" id="PF13407">
    <property type="entry name" value="Peripla_BP_4"/>
    <property type="match status" value="1"/>
</dbReference>
<sequence>MPNESDLSRWTGPTIAEIAALAGVGTASVDRVMNNRPGVKEKTRARVMAAYDKLMLERGVGGTLDLRLFCESGEGFNSAMLQAATHVNRTVAGALINTYFETTSVLDPMRFARRIIEDGADAHGVILIAREHPAINGAARKLMSQGVPVVCLTTDLPSSRRATYVGNDQYAAGSVAGHLIGQVLPKTSGRILLVMSETFRSQQEREMGFRRVLRTSFPLLKVEERLISDDQPETTRSRLVAHFKVHGLPDAIYNTAGANRGVAMALAECDAGETIFVGHELTPHSRTLLESGVMDFVISHDFAGEMAQAVRWILQARTGAASDPQPSQVMIHTRYNCSL</sequence>
<dbReference type="GO" id="GO:0003677">
    <property type="term" value="F:DNA binding"/>
    <property type="evidence" value="ECO:0007669"/>
    <property type="project" value="UniProtKB-KW"/>
</dbReference>
<dbReference type="InterPro" id="IPR028082">
    <property type="entry name" value="Peripla_BP_I"/>
</dbReference>
<accession>A0ABT5TH10</accession>
<reference evidence="5" key="1">
    <citation type="submission" date="2023-02" db="EMBL/GenBank/DDBJ databases">
        <title>Description of Roseinatronobacter alkalisoli sp. nov., an alkaliphilic bacerium isolated from soda soil.</title>
        <authorList>
            <person name="Wei W."/>
        </authorList>
    </citation>
    <scope>NUCLEOTIDE SEQUENCE</scope>
    <source>
        <strain evidence="5">HJB301</strain>
    </source>
</reference>
<evidence type="ECO:0000313" key="6">
    <source>
        <dbReference type="Proteomes" id="UP001431784"/>
    </source>
</evidence>
<dbReference type="Gene3D" id="1.10.260.40">
    <property type="entry name" value="lambda repressor-like DNA-binding domains"/>
    <property type="match status" value="1"/>
</dbReference>
<dbReference type="Pfam" id="PF00356">
    <property type="entry name" value="LacI"/>
    <property type="match status" value="1"/>
</dbReference>
<dbReference type="CDD" id="cd06307">
    <property type="entry name" value="PBP1_sugar_binding"/>
    <property type="match status" value="1"/>
</dbReference>
<name>A0ABT5TH10_9RHOB</name>
<gene>
    <name evidence="5" type="ORF">PUT78_21560</name>
</gene>
<evidence type="ECO:0000259" key="4">
    <source>
        <dbReference type="PROSITE" id="PS50932"/>
    </source>
</evidence>
<protein>
    <submittedName>
        <fullName evidence="5">LacI family DNA-binding transcriptional regulator</fullName>
    </submittedName>
</protein>
<dbReference type="RefSeq" id="WP_274354316.1">
    <property type="nucleotide sequence ID" value="NZ_JAQZSM010000045.1"/>
</dbReference>
<organism evidence="5 6">
    <name type="scientific">Roseinatronobacter alkalisoli</name>
    <dbReference type="NCBI Taxonomy" id="3028235"/>
    <lineage>
        <taxon>Bacteria</taxon>
        <taxon>Pseudomonadati</taxon>
        <taxon>Pseudomonadota</taxon>
        <taxon>Alphaproteobacteria</taxon>
        <taxon>Rhodobacterales</taxon>
        <taxon>Paracoccaceae</taxon>
        <taxon>Roseinatronobacter</taxon>
    </lineage>
</organism>
<evidence type="ECO:0000256" key="3">
    <source>
        <dbReference type="ARBA" id="ARBA00023163"/>
    </source>
</evidence>
<keyword evidence="1" id="KW-0805">Transcription regulation</keyword>
<proteinExistence type="predicted"/>
<evidence type="ECO:0000313" key="5">
    <source>
        <dbReference type="EMBL" id="MDD7973651.1"/>
    </source>
</evidence>
<dbReference type="PANTHER" id="PTHR30146:SF152">
    <property type="entry name" value="TRANSCRIPTIONAL REGULATORY PROTEIN"/>
    <property type="match status" value="1"/>
</dbReference>
<dbReference type="CDD" id="cd01392">
    <property type="entry name" value="HTH_LacI"/>
    <property type="match status" value="1"/>
</dbReference>
<dbReference type="InterPro" id="IPR025997">
    <property type="entry name" value="SBP_2_dom"/>
</dbReference>
<dbReference type="SUPFAM" id="SSF47413">
    <property type="entry name" value="lambda repressor-like DNA-binding domains"/>
    <property type="match status" value="1"/>
</dbReference>
<dbReference type="SMART" id="SM00354">
    <property type="entry name" value="HTH_LACI"/>
    <property type="match status" value="1"/>
</dbReference>
<dbReference type="PROSITE" id="PS50932">
    <property type="entry name" value="HTH_LACI_2"/>
    <property type="match status" value="1"/>
</dbReference>
<keyword evidence="6" id="KW-1185">Reference proteome</keyword>